<dbReference type="RefSeq" id="WP_052884228.1">
    <property type="nucleotide sequence ID" value="NZ_CP009961.1"/>
</dbReference>
<evidence type="ECO:0008006" key="3">
    <source>
        <dbReference type="Google" id="ProtNLM"/>
    </source>
</evidence>
<organism evidence="1 2">
    <name type="scientific">Infirmifilum uzonense</name>
    <dbReference type="NCBI Taxonomy" id="1550241"/>
    <lineage>
        <taxon>Archaea</taxon>
        <taxon>Thermoproteota</taxon>
        <taxon>Thermoprotei</taxon>
        <taxon>Thermofilales</taxon>
        <taxon>Thermofilaceae</taxon>
        <taxon>Infirmifilum</taxon>
    </lineage>
</organism>
<evidence type="ECO:0000313" key="2">
    <source>
        <dbReference type="Proteomes" id="UP000067434"/>
    </source>
</evidence>
<evidence type="ECO:0000313" key="1">
    <source>
        <dbReference type="EMBL" id="AKG38766.1"/>
    </source>
</evidence>
<sequence>MSSKPVLEVFAEDEDVLKSLKSLGVSRIVAFNSDKILYQYPPKVEVSDLLAYVRSTLTVLGYSDPWLALKQGSKSVLIFKRGDLLVAVEGVINPADFDVIVMLVSLLIS</sequence>
<accession>A0A0F7CL44</accession>
<dbReference type="GeneID" id="25401575"/>
<dbReference type="EMBL" id="CP009961">
    <property type="protein sequence ID" value="AKG38766.1"/>
    <property type="molecule type" value="Genomic_DNA"/>
</dbReference>
<name>A0A0F7CL44_9CREN</name>
<dbReference type="PATRIC" id="fig|1550241.5.peg.1064"/>
<protein>
    <recommendedName>
        <fullName evidence="3">Roadblock/LAMTOR2 domain-containing protein</fullName>
    </recommendedName>
</protein>
<dbReference type="Proteomes" id="UP000067434">
    <property type="component" value="Chromosome"/>
</dbReference>
<proteinExistence type="predicted"/>
<dbReference type="KEGG" id="thf:MA03_05050"/>
<gene>
    <name evidence="1" type="ORF">MA03_05050</name>
</gene>
<dbReference type="AlphaFoldDB" id="A0A0F7CL44"/>
<reference evidence="1 2" key="1">
    <citation type="journal article" date="2015" name="Stand. Genomic Sci.">
        <title>Complete genome sequence of and proposal of Thermofilum uzonense sp. nov. a novel hyperthermophilic crenarchaeon and emended description of the genus Thermofilum.</title>
        <authorList>
            <person name="Toshchakov S.V."/>
            <person name="Korzhenkov A.A."/>
            <person name="Samarov N.I."/>
            <person name="Mazunin I.O."/>
            <person name="Mozhey O.I."/>
            <person name="Shmyr I.S."/>
            <person name="Derbikova K.S."/>
            <person name="Taranov E.A."/>
            <person name="Dominova I.N."/>
            <person name="Bonch-Osmolovskaya E.A."/>
            <person name="Patrushev M.V."/>
            <person name="Podosokorskaya O.A."/>
            <person name="Kublanov I.V."/>
        </authorList>
    </citation>
    <scope>NUCLEOTIDE SEQUENCE [LARGE SCALE GENOMIC DNA]</scope>
    <source>
        <strain evidence="1 2">1807-2</strain>
    </source>
</reference>
<keyword evidence="2" id="KW-1185">Reference proteome</keyword>
<dbReference type="HOGENOM" id="CLU_2178023_0_0_2"/>